<evidence type="ECO:0000256" key="6">
    <source>
        <dbReference type="RuleBase" id="RU004379"/>
    </source>
</evidence>
<comment type="similarity">
    <text evidence="2 6">Belongs to the BI1 family.</text>
</comment>
<feature type="transmembrane region" description="Helical" evidence="6">
    <location>
        <begin position="89"/>
        <end position="111"/>
    </location>
</feature>
<feature type="transmembrane region" description="Helical" evidence="6">
    <location>
        <begin position="63"/>
        <end position="83"/>
    </location>
</feature>
<comment type="subcellular location">
    <subcellularLocation>
        <location evidence="1">Membrane</location>
        <topology evidence="1">Multi-pass membrane protein</topology>
    </subcellularLocation>
</comment>
<feature type="transmembrane region" description="Helical" evidence="6">
    <location>
        <begin position="32"/>
        <end position="51"/>
    </location>
</feature>
<keyword evidence="5 6" id="KW-0472">Membrane</keyword>
<sequence>MAWENPGWQTTSSSEVHSALVQESQRAFMSRVYGWMFAGLMLTGVVALYTVSNEALLQWALQWRLGLLVAELGAVFALSFLAARLSGPVAAALFLGYAALTGMTLSIYFLIYTAGSIGQALLMTGGVFGALSLYGTLTKKDLSAWGAFLFMGLVGVVLAGVANIFLRSEGMSFVTACACVVVFAGLTAYDTQKLRQMHASSGYSSAATLSVVGALTLYLDFINLFLALLRLFGRRR</sequence>
<protein>
    <recommendedName>
        <fullName evidence="9">Bax inhibitor-1/YccA family protein</fullName>
    </recommendedName>
</protein>
<evidence type="ECO:0000313" key="8">
    <source>
        <dbReference type="Proteomes" id="UP000182719"/>
    </source>
</evidence>
<evidence type="ECO:0000313" key="7">
    <source>
        <dbReference type="EMBL" id="SEM85688.1"/>
    </source>
</evidence>
<dbReference type="GO" id="GO:0005886">
    <property type="term" value="C:plasma membrane"/>
    <property type="evidence" value="ECO:0007669"/>
    <property type="project" value="TreeGrafter"/>
</dbReference>
<feature type="transmembrane region" description="Helical" evidence="6">
    <location>
        <begin position="209"/>
        <end position="232"/>
    </location>
</feature>
<organism evidence="7 8">
    <name type="scientific">Stigmatella aurantiaca</name>
    <dbReference type="NCBI Taxonomy" id="41"/>
    <lineage>
        <taxon>Bacteria</taxon>
        <taxon>Pseudomonadati</taxon>
        <taxon>Myxococcota</taxon>
        <taxon>Myxococcia</taxon>
        <taxon>Myxococcales</taxon>
        <taxon>Cystobacterineae</taxon>
        <taxon>Archangiaceae</taxon>
        <taxon>Stigmatella</taxon>
    </lineage>
</organism>
<evidence type="ECO:0000256" key="3">
    <source>
        <dbReference type="ARBA" id="ARBA00022692"/>
    </source>
</evidence>
<feature type="transmembrane region" description="Helical" evidence="6">
    <location>
        <begin position="143"/>
        <end position="166"/>
    </location>
</feature>
<gene>
    <name evidence="7" type="ORF">SAMN05444354_12481</name>
</gene>
<dbReference type="RefSeq" id="WP_075010364.1">
    <property type="nucleotide sequence ID" value="NZ_FOAP01000024.1"/>
</dbReference>
<reference evidence="8" key="1">
    <citation type="submission" date="2016-10" db="EMBL/GenBank/DDBJ databases">
        <authorList>
            <person name="Varghese N."/>
            <person name="Submissions S."/>
        </authorList>
    </citation>
    <scope>NUCLEOTIDE SEQUENCE [LARGE SCALE GENOMIC DNA]</scope>
    <source>
        <strain evidence="8">DSM 17044</strain>
    </source>
</reference>
<dbReference type="InterPro" id="IPR006214">
    <property type="entry name" value="Bax_inhibitor_1-related"/>
</dbReference>
<dbReference type="PANTHER" id="PTHR23291">
    <property type="entry name" value="BAX INHIBITOR-RELATED"/>
    <property type="match status" value="1"/>
</dbReference>
<dbReference type="EMBL" id="FOAP01000024">
    <property type="protein sequence ID" value="SEM85688.1"/>
    <property type="molecule type" value="Genomic_DNA"/>
</dbReference>
<evidence type="ECO:0008006" key="9">
    <source>
        <dbReference type="Google" id="ProtNLM"/>
    </source>
</evidence>
<accession>A0A1H8BUK5</accession>
<dbReference type="AlphaFoldDB" id="A0A1H8BUK5"/>
<evidence type="ECO:0000256" key="1">
    <source>
        <dbReference type="ARBA" id="ARBA00004141"/>
    </source>
</evidence>
<evidence type="ECO:0000256" key="2">
    <source>
        <dbReference type="ARBA" id="ARBA00010350"/>
    </source>
</evidence>
<name>A0A1H8BUK5_STIAU</name>
<evidence type="ECO:0000256" key="4">
    <source>
        <dbReference type="ARBA" id="ARBA00022989"/>
    </source>
</evidence>
<dbReference type="PANTHER" id="PTHR23291:SF50">
    <property type="entry name" value="PROTEIN LIFEGUARD 4"/>
    <property type="match status" value="1"/>
</dbReference>
<feature type="transmembrane region" description="Helical" evidence="6">
    <location>
        <begin position="173"/>
        <end position="189"/>
    </location>
</feature>
<dbReference type="OrthoDB" id="9793828at2"/>
<dbReference type="Proteomes" id="UP000182719">
    <property type="component" value="Unassembled WGS sequence"/>
</dbReference>
<keyword evidence="4 6" id="KW-1133">Transmembrane helix</keyword>
<evidence type="ECO:0000256" key="5">
    <source>
        <dbReference type="ARBA" id="ARBA00023136"/>
    </source>
</evidence>
<dbReference type="CDD" id="cd10432">
    <property type="entry name" value="BI-1-like_bacterial"/>
    <property type="match status" value="1"/>
</dbReference>
<dbReference type="Pfam" id="PF01027">
    <property type="entry name" value="Bax1-I"/>
    <property type="match status" value="1"/>
</dbReference>
<keyword evidence="8" id="KW-1185">Reference proteome</keyword>
<keyword evidence="3 6" id="KW-0812">Transmembrane</keyword>
<proteinExistence type="inferred from homology"/>